<sequence length="85" mass="9171">MLQGRHGHSQNCKTAAPASATLEHRRQQHASRTPTPAAPSVLPQAGPRRSPAVTRSCKLVSAAPCSRRSATSAWPCHHCPLFRQL</sequence>
<proteinExistence type="evidence at transcript level"/>
<dbReference type="AlphaFoldDB" id="F2DZR6"/>
<evidence type="ECO:0000256" key="1">
    <source>
        <dbReference type="SAM" id="MobiDB-lite"/>
    </source>
</evidence>
<feature type="region of interest" description="Disordered" evidence="1">
    <location>
        <begin position="1"/>
        <end position="53"/>
    </location>
</feature>
<accession>F2DZR6</accession>
<evidence type="ECO:0000313" key="2">
    <source>
        <dbReference type="EMBL" id="BAK00588.1"/>
    </source>
</evidence>
<reference evidence="2" key="1">
    <citation type="journal article" date="2011" name="Plant Physiol.">
        <title>Comprehensive sequence analysis of 24,783 barley full-length cDNAs derived from 12 clone libraries.</title>
        <authorList>
            <person name="Matsumoto T."/>
            <person name="Tanaka T."/>
            <person name="Sakai H."/>
            <person name="Amano N."/>
            <person name="Kanamori H."/>
            <person name="Kurita K."/>
            <person name="Kikuta A."/>
            <person name="Kamiya K."/>
            <person name="Yamamoto M."/>
            <person name="Ikawa H."/>
            <person name="Fujii N."/>
            <person name="Hori K."/>
            <person name="Itoh T."/>
            <person name="Sato K."/>
        </authorList>
    </citation>
    <scope>NUCLEOTIDE SEQUENCE</scope>
    <source>
        <tissue evidence="2">Shoot and root</tissue>
    </source>
</reference>
<organism evidence="2">
    <name type="scientific">Hordeum vulgare subsp. vulgare</name>
    <name type="common">Domesticated barley</name>
    <dbReference type="NCBI Taxonomy" id="112509"/>
    <lineage>
        <taxon>Eukaryota</taxon>
        <taxon>Viridiplantae</taxon>
        <taxon>Streptophyta</taxon>
        <taxon>Embryophyta</taxon>
        <taxon>Tracheophyta</taxon>
        <taxon>Spermatophyta</taxon>
        <taxon>Magnoliopsida</taxon>
        <taxon>Liliopsida</taxon>
        <taxon>Poales</taxon>
        <taxon>Poaceae</taxon>
        <taxon>BOP clade</taxon>
        <taxon>Pooideae</taxon>
        <taxon>Triticodae</taxon>
        <taxon>Triticeae</taxon>
        <taxon>Hordeinae</taxon>
        <taxon>Hordeum</taxon>
    </lineage>
</organism>
<name>F2DZR6_HORVV</name>
<protein>
    <submittedName>
        <fullName evidence="2">Predicted protein</fullName>
    </submittedName>
</protein>
<dbReference type="EMBL" id="AK369387">
    <property type="protein sequence ID" value="BAK00588.1"/>
    <property type="molecule type" value="mRNA"/>
</dbReference>